<dbReference type="Pfam" id="PF07833">
    <property type="entry name" value="Cu_amine_oxidN1"/>
    <property type="match status" value="1"/>
</dbReference>
<sequence length="384" mass="42554">MKKMLVFIILALGLGVTIQSPISATAAKDIKETSAKQVEINVNGESVRTDVSPILSKQSVLIPIRSLSSLGLTYTWDAASQSAIIHNKERDVLKITANSRTAYKNGNVLEMSVPARSQEGRVLVPIRFVTESLGYQVRYEAAGKIVYIVSNEEKNESVGIDLKNYFSSEITVQKEEAGNKMIWTIGDIVVRMEKVKTVGDEAAESKYVTDAIVLENKDKVYPIKFAKRPSEVSSISLSPGGDYLALSVFYNNVGHKVIIINVSTGEQVVLNEMVSAGREGAETIHAYNWSPKGNVLAFAYGNTSESKLGVYDFDKQVFVKVSEANSYISTAFVLWNKNGEIVDVISEQPSDQYKMYRYSLNDKSVKSVTVVKREKLEQFSKFRP</sequence>
<gene>
    <name evidence="3" type="ORF">DFP94_10631</name>
</gene>
<dbReference type="SUPFAM" id="SSF55383">
    <property type="entry name" value="Copper amine oxidase, domain N"/>
    <property type="match status" value="1"/>
</dbReference>
<dbReference type="InterPro" id="IPR036582">
    <property type="entry name" value="Mao_N_sf"/>
</dbReference>
<evidence type="ECO:0000256" key="1">
    <source>
        <dbReference type="SAM" id="SignalP"/>
    </source>
</evidence>
<evidence type="ECO:0000313" key="4">
    <source>
        <dbReference type="Proteomes" id="UP000253090"/>
    </source>
</evidence>
<proteinExistence type="predicted"/>
<dbReference type="SUPFAM" id="SSF82171">
    <property type="entry name" value="DPP6 N-terminal domain-like"/>
    <property type="match status" value="1"/>
</dbReference>
<dbReference type="Gene3D" id="2.120.10.30">
    <property type="entry name" value="TolB, C-terminal domain"/>
    <property type="match status" value="1"/>
</dbReference>
<feature type="signal peptide" evidence="1">
    <location>
        <begin position="1"/>
        <end position="26"/>
    </location>
</feature>
<organism evidence="3 4">
    <name type="scientific">Fontibacillus phaseoli</name>
    <dbReference type="NCBI Taxonomy" id="1416533"/>
    <lineage>
        <taxon>Bacteria</taxon>
        <taxon>Bacillati</taxon>
        <taxon>Bacillota</taxon>
        <taxon>Bacilli</taxon>
        <taxon>Bacillales</taxon>
        <taxon>Paenibacillaceae</taxon>
        <taxon>Fontibacillus</taxon>
    </lineage>
</organism>
<reference evidence="3 4" key="1">
    <citation type="submission" date="2018-07" db="EMBL/GenBank/DDBJ databases">
        <title>Genomic Encyclopedia of Type Strains, Phase III (KMG-III): the genomes of soil and plant-associated and newly described type strains.</title>
        <authorList>
            <person name="Whitman W."/>
        </authorList>
    </citation>
    <scope>NUCLEOTIDE SEQUENCE [LARGE SCALE GENOMIC DNA]</scope>
    <source>
        <strain evidence="3 4">CECT 8333</strain>
    </source>
</reference>
<name>A0A369BAD9_9BACL</name>
<dbReference type="EMBL" id="QPJW01000006">
    <property type="protein sequence ID" value="RCX18499.1"/>
    <property type="molecule type" value="Genomic_DNA"/>
</dbReference>
<comment type="caution">
    <text evidence="3">The sequence shown here is derived from an EMBL/GenBank/DDBJ whole genome shotgun (WGS) entry which is preliminary data.</text>
</comment>
<dbReference type="OrthoDB" id="2628551at2"/>
<feature type="domain" description="Copper amine oxidase-like N-terminal" evidence="2">
    <location>
        <begin position="42"/>
        <end position="148"/>
    </location>
</feature>
<dbReference type="Proteomes" id="UP000253090">
    <property type="component" value="Unassembled WGS sequence"/>
</dbReference>
<feature type="chain" id="PRO_5038684253" evidence="1">
    <location>
        <begin position="27"/>
        <end position="384"/>
    </location>
</feature>
<protein>
    <submittedName>
        <fullName evidence="3">Copper amine oxidase-like protein</fullName>
    </submittedName>
</protein>
<dbReference type="InterPro" id="IPR011042">
    <property type="entry name" value="6-blade_b-propeller_TolB-like"/>
</dbReference>
<evidence type="ECO:0000259" key="2">
    <source>
        <dbReference type="Pfam" id="PF07833"/>
    </source>
</evidence>
<dbReference type="Gene3D" id="3.30.457.10">
    <property type="entry name" value="Copper amine oxidase-like, N-terminal domain"/>
    <property type="match status" value="1"/>
</dbReference>
<evidence type="ECO:0000313" key="3">
    <source>
        <dbReference type="EMBL" id="RCX18499.1"/>
    </source>
</evidence>
<dbReference type="AlphaFoldDB" id="A0A369BAD9"/>
<dbReference type="InterPro" id="IPR012854">
    <property type="entry name" value="Cu_amine_oxidase-like_N"/>
</dbReference>
<accession>A0A369BAD9</accession>
<keyword evidence="1" id="KW-0732">Signal</keyword>
<keyword evidence="4" id="KW-1185">Reference proteome</keyword>